<sequence>MSDHSLDGALWRAGRAGAWRKSVLPPSAYLPVFHRFCALVADLAGGAVSAGPDHIADRGPDRGPGRGADRGGGE</sequence>
<evidence type="ECO:0000313" key="2">
    <source>
        <dbReference type="EMBL" id="GGB50936.1"/>
    </source>
</evidence>
<feature type="region of interest" description="Disordered" evidence="1">
    <location>
        <begin position="50"/>
        <end position="74"/>
    </location>
</feature>
<accession>A0A916TKP3</accession>
<comment type="caution">
    <text evidence="2">The sequence shown here is derived from an EMBL/GenBank/DDBJ whole genome shotgun (WGS) entry which is preliminary data.</text>
</comment>
<evidence type="ECO:0000256" key="1">
    <source>
        <dbReference type="SAM" id="MobiDB-lite"/>
    </source>
</evidence>
<proteinExistence type="predicted"/>
<evidence type="ECO:0000313" key="3">
    <source>
        <dbReference type="Proteomes" id="UP000605148"/>
    </source>
</evidence>
<protein>
    <submittedName>
        <fullName evidence="2">Uncharacterized protein</fullName>
    </submittedName>
</protein>
<reference evidence="2" key="1">
    <citation type="journal article" date="2014" name="Int. J. Syst. Evol. Microbiol.">
        <title>Complete genome sequence of Corynebacterium casei LMG S-19264T (=DSM 44701T), isolated from a smear-ripened cheese.</title>
        <authorList>
            <consortium name="US DOE Joint Genome Institute (JGI-PGF)"/>
            <person name="Walter F."/>
            <person name="Albersmeier A."/>
            <person name="Kalinowski J."/>
            <person name="Ruckert C."/>
        </authorList>
    </citation>
    <scope>NUCLEOTIDE SEQUENCE</scope>
    <source>
        <strain evidence="2">CGMCC 1.12426</strain>
    </source>
</reference>
<reference evidence="2" key="2">
    <citation type="submission" date="2020-09" db="EMBL/GenBank/DDBJ databases">
        <authorList>
            <person name="Sun Q."/>
            <person name="Zhou Y."/>
        </authorList>
    </citation>
    <scope>NUCLEOTIDE SEQUENCE</scope>
    <source>
        <strain evidence="2">CGMCC 1.12426</strain>
    </source>
</reference>
<feature type="compositionally biased region" description="Basic and acidic residues" evidence="1">
    <location>
        <begin position="54"/>
        <end position="74"/>
    </location>
</feature>
<name>A0A916TKP3_9HYPH</name>
<organism evidence="2 3">
    <name type="scientific">Roseibium aquae</name>
    <dbReference type="NCBI Taxonomy" id="1323746"/>
    <lineage>
        <taxon>Bacteria</taxon>
        <taxon>Pseudomonadati</taxon>
        <taxon>Pseudomonadota</taxon>
        <taxon>Alphaproteobacteria</taxon>
        <taxon>Hyphomicrobiales</taxon>
        <taxon>Stappiaceae</taxon>
        <taxon>Roseibium</taxon>
    </lineage>
</organism>
<dbReference type="AlphaFoldDB" id="A0A916TKP3"/>
<dbReference type="Proteomes" id="UP000605148">
    <property type="component" value="Unassembled WGS sequence"/>
</dbReference>
<keyword evidence="3" id="KW-1185">Reference proteome</keyword>
<gene>
    <name evidence="2" type="ORF">GCM10011316_23760</name>
</gene>
<dbReference type="EMBL" id="BMFA01000006">
    <property type="protein sequence ID" value="GGB50936.1"/>
    <property type="molecule type" value="Genomic_DNA"/>
</dbReference>